<dbReference type="EMBL" id="BPWL01000002">
    <property type="protein sequence ID" value="GJJ06937.1"/>
    <property type="molecule type" value="Genomic_DNA"/>
</dbReference>
<reference evidence="2" key="1">
    <citation type="submission" date="2021-10" db="EMBL/GenBank/DDBJ databases">
        <title>De novo Genome Assembly of Clathrus columnatus (Basidiomycota, Fungi) Using Illumina and Nanopore Sequence Data.</title>
        <authorList>
            <person name="Ogiso-Tanaka E."/>
            <person name="Itagaki H."/>
            <person name="Hosoya T."/>
            <person name="Hosaka K."/>
        </authorList>
    </citation>
    <scope>NUCLEOTIDE SEQUENCE</scope>
    <source>
        <strain evidence="2">MO-923</strain>
    </source>
</reference>
<gene>
    <name evidence="2" type="ORF">Clacol_001133</name>
</gene>
<evidence type="ECO:0000313" key="2">
    <source>
        <dbReference type="EMBL" id="GJJ06937.1"/>
    </source>
</evidence>
<dbReference type="Proteomes" id="UP001050691">
    <property type="component" value="Unassembled WGS sequence"/>
</dbReference>
<sequence length="111" mass="12103">MKFSLLTFLPLVAACAVLAAPNVKSRARGRDVIDKRSVTATVTASALKYRTCPRTSCTAVGQYSEGTKVTIECETDKDTTTVEGDAYWAKLSNGHYAADFYLDWSELPPDC</sequence>
<feature type="signal peptide" evidence="1">
    <location>
        <begin position="1"/>
        <end position="19"/>
    </location>
</feature>
<dbReference type="AlphaFoldDB" id="A0AAV5A073"/>
<evidence type="ECO:0008006" key="4">
    <source>
        <dbReference type="Google" id="ProtNLM"/>
    </source>
</evidence>
<organism evidence="2 3">
    <name type="scientific">Clathrus columnatus</name>
    <dbReference type="NCBI Taxonomy" id="1419009"/>
    <lineage>
        <taxon>Eukaryota</taxon>
        <taxon>Fungi</taxon>
        <taxon>Dikarya</taxon>
        <taxon>Basidiomycota</taxon>
        <taxon>Agaricomycotina</taxon>
        <taxon>Agaricomycetes</taxon>
        <taxon>Phallomycetidae</taxon>
        <taxon>Phallales</taxon>
        <taxon>Clathraceae</taxon>
        <taxon>Clathrus</taxon>
    </lineage>
</organism>
<proteinExistence type="predicted"/>
<protein>
    <recommendedName>
        <fullName evidence="4">SH3 domain-containing protein</fullName>
    </recommendedName>
</protein>
<name>A0AAV5A073_9AGAM</name>
<dbReference type="PROSITE" id="PS51257">
    <property type="entry name" value="PROKAR_LIPOPROTEIN"/>
    <property type="match status" value="1"/>
</dbReference>
<evidence type="ECO:0000313" key="3">
    <source>
        <dbReference type="Proteomes" id="UP001050691"/>
    </source>
</evidence>
<keyword evidence="1" id="KW-0732">Signal</keyword>
<evidence type="ECO:0000256" key="1">
    <source>
        <dbReference type="SAM" id="SignalP"/>
    </source>
</evidence>
<feature type="chain" id="PRO_5043551371" description="SH3 domain-containing protein" evidence="1">
    <location>
        <begin position="20"/>
        <end position="111"/>
    </location>
</feature>
<accession>A0AAV5A073</accession>
<comment type="caution">
    <text evidence="2">The sequence shown here is derived from an EMBL/GenBank/DDBJ whole genome shotgun (WGS) entry which is preliminary data.</text>
</comment>
<keyword evidence="3" id="KW-1185">Reference proteome</keyword>